<sequence length="653" mass="70722">MDVPSTHFSSSGPASGLVSSPFVACTEDSAHTRRVGRHLTAFQRTLDAVSYRYLIASSRLARTVASSSCSHDAGSLLLPDMVTADPTQTAYLSTLRENYQQLWQQRGLVPKAARREWFETVGIHLKALNALEVTLAWLTDAPTAVVAVEASAAGNNCMGDGGIAAGDTGPRSSLGSPGLSNEDCTPRKGHRLSKSAHDQPPLWCLWQDAQRHLHHMTLRLRSWTPAAAGAHGTREAMRMSDLVRMDSTAFAWRVRQWCCIAAAFHSAHSSDTGTASKAAAPLSLKMIAERAHPGMVKEVVRRLSSDGNSSQTTASLLPGSFAAEEPEVARILLLCLGAVPAPAVEVFASRQHVAGALMYRMLLEVTLGRLRALPRCIFTWHLLRDVLRDYLIALVAGSSPAHKKQRAVLLAMAAYVEGVLIPYLEHRDCHLESLRHTATQVHIHFTRISSVKMEQLHAAIVSADVRNGCNASANAQPEAEGTEGSQGDPGGVPEVQRQHIATLMEVLLRRVCAIGAVDIEKAQTHPLSNSDTTVENHSLCTEDIIASTILGETAAMKEMECHGVGDVHQCSVPTTSSWAREDALSSIRRDFHGKFVDDSILHSSAARISQLRFFLYHYFTQSPSRAFDRVCRVLDLVATTHAEVGAEGGTGNS</sequence>
<dbReference type="Proteomes" id="UP000674318">
    <property type="component" value="Unassembled WGS sequence"/>
</dbReference>
<reference evidence="2 3" key="1">
    <citation type="submission" date="2021-02" db="EMBL/GenBank/DDBJ databases">
        <title>Porcisia hertigi Genome sequencing and assembly.</title>
        <authorList>
            <person name="Almutairi H."/>
            <person name="Gatherer D."/>
        </authorList>
    </citation>
    <scope>NUCLEOTIDE SEQUENCE [LARGE SCALE GENOMIC DNA]</scope>
    <source>
        <strain evidence="2 3">C119</strain>
    </source>
</reference>
<evidence type="ECO:0000313" key="3">
    <source>
        <dbReference type="Proteomes" id="UP000674318"/>
    </source>
</evidence>
<organism evidence="2 3">
    <name type="scientific">Porcisia hertigi</name>
    <dbReference type="NCBI Taxonomy" id="2761500"/>
    <lineage>
        <taxon>Eukaryota</taxon>
        <taxon>Discoba</taxon>
        <taxon>Euglenozoa</taxon>
        <taxon>Kinetoplastea</taxon>
        <taxon>Metakinetoplastina</taxon>
        <taxon>Trypanosomatida</taxon>
        <taxon>Trypanosomatidae</taxon>
        <taxon>Leishmaniinae</taxon>
        <taxon>Porcisia</taxon>
    </lineage>
</organism>
<name>A0A836LJE6_9TRYP</name>
<evidence type="ECO:0000256" key="1">
    <source>
        <dbReference type="SAM" id="MobiDB-lite"/>
    </source>
</evidence>
<dbReference type="RefSeq" id="XP_067759254.1">
    <property type="nucleotide sequence ID" value="XM_067902895.1"/>
</dbReference>
<dbReference type="GeneID" id="94292972"/>
<keyword evidence="3" id="KW-1185">Reference proteome</keyword>
<dbReference type="AlphaFoldDB" id="A0A836LJE6"/>
<gene>
    <name evidence="2" type="ORF">JKF63_06948</name>
</gene>
<dbReference type="KEGG" id="phet:94292972"/>
<dbReference type="EMBL" id="JAFJZO010000009">
    <property type="protein sequence ID" value="KAG5510650.1"/>
    <property type="molecule type" value="Genomic_DNA"/>
</dbReference>
<proteinExistence type="predicted"/>
<comment type="caution">
    <text evidence="2">The sequence shown here is derived from an EMBL/GenBank/DDBJ whole genome shotgun (WGS) entry which is preliminary data.</text>
</comment>
<dbReference type="OrthoDB" id="273440at2759"/>
<feature type="compositionally biased region" description="Low complexity" evidence="1">
    <location>
        <begin position="169"/>
        <end position="180"/>
    </location>
</feature>
<protein>
    <submittedName>
        <fullName evidence="2">Uncharacterized protein</fullName>
    </submittedName>
</protein>
<evidence type="ECO:0000313" key="2">
    <source>
        <dbReference type="EMBL" id="KAG5510650.1"/>
    </source>
</evidence>
<feature type="region of interest" description="Disordered" evidence="1">
    <location>
        <begin position="471"/>
        <end position="493"/>
    </location>
</feature>
<feature type="region of interest" description="Disordered" evidence="1">
    <location>
        <begin position="163"/>
        <end position="196"/>
    </location>
</feature>
<accession>A0A836LJE6</accession>